<feature type="domain" description="Leucine-binding protein" evidence="4">
    <location>
        <begin position="46"/>
        <end position="397"/>
    </location>
</feature>
<organism evidence="5 6">
    <name type="scientific">Leifsonella bigeumensis</name>
    <dbReference type="NCBI Taxonomy" id="433643"/>
    <lineage>
        <taxon>Bacteria</taxon>
        <taxon>Bacillati</taxon>
        <taxon>Actinomycetota</taxon>
        <taxon>Actinomycetes</taxon>
        <taxon>Micrococcales</taxon>
        <taxon>Microbacteriaceae</taxon>
        <taxon>Leifsonella</taxon>
    </lineage>
</organism>
<evidence type="ECO:0000313" key="5">
    <source>
        <dbReference type="EMBL" id="GAA3734240.1"/>
    </source>
</evidence>
<dbReference type="Pfam" id="PF13458">
    <property type="entry name" value="Peripla_BP_6"/>
    <property type="match status" value="1"/>
</dbReference>
<name>A0ABP7F9P0_9MICO</name>
<accession>A0ABP7F9P0</accession>
<dbReference type="RefSeq" id="WP_344753937.1">
    <property type="nucleotide sequence ID" value="NZ_BAABAE010000002.1"/>
</dbReference>
<keyword evidence="6" id="KW-1185">Reference proteome</keyword>
<sequence length="417" mass="44474">MKSISLSRKGRRLLLAPIGAAAALLLALTGCSPDAGGPSDPADTSPIVVGGTLGLTGIYSGPSAAYKITYEHWADDVNKAGGIMGRQVDLILYDDESNPTVAQQLYQQLINEDEVDILLAPYTTAVGGAVVPISERAGKLMVNAGFVAKELHGKSDLLVSTWPYQESEYSLPLFSYFDTLPDDQKPKTLAVITAQNPFTLVARSGVNGEGGVVNYAKERGIEIVVDEEYDQTATDLSSLIQRVKQSGADALVALSLPNDAALIAKTVYDNDYKPDFYCQCGSQVTSLPNWPDNGAAAINVFSTVGTWLTQPNPGLKEFADYILGELDVPVLPAYAATAYAAGQVIQQSIEGTKSLDSQTLRDYIGDNTFDTVAGKLKYAADGTVDFAALLVQYQDGGNELIWPIDQATADAVIPYRN</sequence>
<gene>
    <name evidence="5" type="ORF">GCM10022239_07940</name>
</gene>
<dbReference type="InterPro" id="IPR028082">
    <property type="entry name" value="Peripla_BP_I"/>
</dbReference>
<dbReference type="Proteomes" id="UP001501004">
    <property type="component" value="Unassembled WGS sequence"/>
</dbReference>
<protein>
    <submittedName>
        <fullName evidence="5">ABC transporter substrate-binding protein</fullName>
    </submittedName>
</protein>
<evidence type="ECO:0000259" key="4">
    <source>
        <dbReference type="Pfam" id="PF13458"/>
    </source>
</evidence>
<dbReference type="EMBL" id="BAABAE010000002">
    <property type="protein sequence ID" value="GAA3734240.1"/>
    <property type="molecule type" value="Genomic_DNA"/>
</dbReference>
<dbReference type="CDD" id="cd06338">
    <property type="entry name" value="PBP1_ABC_ligand_binding-like"/>
    <property type="match status" value="1"/>
</dbReference>
<reference evidence="6" key="1">
    <citation type="journal article" date="2019" name="Int. J. Syst. Evol. Microbiol.">
        <title>The Global Catalogue of Microorganisms (GCM) 10K type strain sequencing project: providing services to taxonomists for standard genome sequencing and annotation.</title>
        <authorList>
            <consortium name="The Broad Institute Genomics Platform"/>
            <consortium name="The Broad Institute Genome Sequencing Center for Infectious Disease"/>
            <person name="Wu L."/>
            <person name="Ma J."/>
        </authorList>
    </citation>
    <scope>NUCLEOTIDE SEQUENCE [LARGE SCALE GENOMIC DNA]</scope>
    <source>
        <strain evidence="6">JCM 16949</strain>
    </source>
</reference>
<dbReference type="InterPro" id="IPR051010">
    <property type="entry name" value="BCAA_transport"/>
</dbReference>
<feature type="chain" id="PRO_5046139333" evidence="3">
    <location>
        <begin position="36"/>
        <end position="417"/>
    </location>
</feature>
<evidence type="ECO:0000313" key="6">
    <source>
        <dbReference type="Proteomes" id="UP001501004"/>
    </source>
</evidence>
<evidence type="ECO:0000256" key="2">
    <source>
        <dbReference type="ARBA" id="ARBA00022729"/>
    </source>
</evidence>
<evidence type="ECO:0000256" key="3">
    <source>
        <dbReference type="SAM" id="SignalP"/>
    </source>
</evidence>
<comment type="similarity">
    <text evidence="1">Belongs to the leucine-binding protein family.</text>
</comment>
<keyword evidence="2 3" id="KW-0732">Signal</keyword>
<dbReference type="PROSITE" id="PS51257">
    <property type="entry name" value="PROKAR_LIPOPROTEIN"/>
    <property type="match status" value="1"/>
</dbReference>
<dbReference type="PANTHER" id="PTHR30483:SF6">
    <property type="entry name" value="PERIPLASMIC BINDING PROTEIN OF ABC TRANSPORTER FOR NATURAL AMINO ACIDS"/>
    <property type="match status" value="1"/>
</dbReference>
<dbReference type="SUPFAM" id="SSF53822">
    <property type="entry name" value="Periplasmic binding protein-like I"/>
    <property type="match status" value="1"/>
</dbReference>
<dbReference type="InterPro" id="IPR028081">
    <property type="entry name" value="Leu-bd"/>
</dbReference>
<comment type="caution">
    <text evidence="5">The sequence shown here is derived from an EMBL/GenBank/DDBJ whole genome shotgun (WGS) entry which is preliminary data.</text>
</comment>
<feature type="signal peptide" evidence="3">
    <location>
        <begin position="1"/>
        <end position="35"/>
    </location>
</feature>
<evidence type="ECO:0000256" key="1">
    <source>
        <dbReference type="ARBA" id="ARBA00010062"/>
    </source>
</evidence>
<proteinExistence type="inferred from homology"/>
<dbReference type="Gene3D" id="3.40.50.2300">
    <property type="match status" value="2"/>
</dbReference>
<dbReference type="PANTHER" id="PTHR30483">
    <property type="entry name" value="LEUCINE-SPECIFIC-BINDING PROTEIN"/>
    <property type="match status" value="1"/>
</dbReference>